<evidence type="ECO:0000256" key="2">
    <source>
        <dbReference type="ARBA" id="ARBA00009986"/>
    </source>
</evidence>
<organism evidence="10">
    <name type="scientific">Notodromas monacha</name>
    <dbReference type="NCBI Taxonomy" id="399045"/>
    <lineage>
        <taxon>Eukaryota</taxon>
        <taxon>Metazoa</taxon>
        <taxon>Ecdysozoa</taxon>
        <taxon>Arthropoda</taxon>
        <taxon>Crustacea</taxon>
        <taxon>Oligostraca</taxon>
        <taxon>Ostracoda</taxon>
        <taxon>Podocopa</taxon>
        <taxon>Podocopida</taxon>
        <taxon>Cypridocopina</taxon>
        <taxon>Cypridoidea</taxon>
        <taxon>Cyprididae</taxon>
        <taxon>Notodromas</taxon>
    </lineage>
</organism>
<evidence type="ECO:0000256" key="4">
    <source>
        <dbReference type="ARBA" id="ARBA00023027"/>
    </source>
</evidence>
<dbReference type="Gene3D" id="3.40.309.10">
    <property type="entry name" value="Aldehyde Dehydrogenase, Chain A, domain 2"/>
    <property type="match status" value="1"/>
</dbReference>
<dbReference type="AlphaFoldDB" id="A0A7R9GF69"/>
<dbReference type="InterPro" id="IPR016161">
    <property type="entry name" value="Ald_DH/histidinol_DH"/>
</dbReference>
<dbReference type="InterPro" id="IPR016160">
    <property type="entry name" value="Ald_DH_CS_CYS"/>
</dbReference>
<evidence type="ECO:0000256" key="5">
    <source>
        <dbReference type="ARBA" id="ARBA00023062"/>
    </source>
</evidence>
<protein>
    <recommendedName>
        <fullName evidence="7 8">Multifunctional fusion protein</fullName>
    </recommendedName>
    <domain>
        <recommendedName>
            <fullName evidence="8">Delta-1-pyrroline-5-carboxylate dehydrogenase</fullName>
            <shortName evidence="8">P5C dehydrogenase</shortName>
        </recommendedName>
        <alternativeName>
            <fullName evidence="7">L-glutamate gamma-semialdehyde dehydrogenase</fullName>
        </alternativeName>
    </domain>
    <domain>
        <recommendedName>
            <fullName evidence="7">L-glutamate gamma-semialdehyde dehydrogenase</fullName>
            <ecNumber evidence="7">1.2.1.88</ecNumber>
        </recommendedName>
    </domain>
</protein>
<evidence type="ECO:0000256" key="6">
    <source>
        <dbReference type="ARBA" id="ARBA00048142"/>
    </source>
</evidence>
<dbReference type="InterPro" id="IPR016163">
    <property type="entry name" value="Ald_DH_C"/>
</dbReference>
<dbReference type="PANTHER" id="PTHR42862">
    <property type="entry name" value="DELTA-1-PYRROLINE-5-CARBOXYLATE DEHYDROGENASE 1, ISOFORM A-RELATED"/>
    <property type="match status" value="1"/>
</dbReference>
<dbReference type="EMBL" id="CAJPEX010001310">
    <property type="protein sequence ID" value="CAG0918816.1"/>
    <property type="molecule type" value="Genomic_DNA"/>
</dbReference>
<name>A0A7R9GF69_9CRUS</name>
<dbReference type="Pfam" id="PF00171">
    <property type="entry name" value="Aldedh"/>
    <property type="match status" value="1"/>
</dbReference>
<dbReference type="Proteomes" id="UP000678499">
    <property type="component" value="Unassembled WGS sequence"/>
</dbReference>
<dbReference type="InterPro" id="IPR050485">
    <property type="entry name" value="Proline_metab_enzyme"/>
</dbReference>
<dbReference type="InterPro" id="IPR005931">
    <property type="entry name" value="P5CDH/ALDH4A1"/>
</dbReference>
<dbReference type="UniPathway" id="UPA00261">
    <property type="reaction ID" value="UER00374"/>
</dbReference>
<comment type="catalytic activity">
    <reaction evidence="6 7">
        <text>L-glutamate 5-semialdehyde + NAD(+) + H2O = L-glutamate + NADH + 2 H(+)</text>
        <dbReference type="Rhea" id="RHEA:30235"/>
        <dbReference type="ChEBI" id="CHEBI:15377"/>
        <dbReference type="ChEBI" id="CHEBI:15378"/>
        <dbReference type="ChEBI" id="CHEBI:29985"/>
        <dbReference type="ChEBI" id="CHEBI:57540"/>
        <dbReference type="ChEBI" id="CHEBI:57945"/>
        <dbReference type="ChEBI" id="CHEBI:58066"/>
        <dbReference type="EC" id="1.2.1.88"/>
    </reaction>
</comment>
<dbReference type="FunFam" id="3.40.309.10:FF:000005">
    <property type="entry name" value="1-pyrroline-5-carboxylate dehydrogenase 1"/>
    <property type="match status" value="1"/>
</dbReference>
<dbReference type="InterPro" id="IPR016162">
    <property type="entry name" value="Ald_DH_N"/>
</dbReference>
<evidence type="ECO:0000256" key="3">
    <source>
        <dbReference type="ARBA" id="ARBA00023002"/>
    </source>
</evidence>
<dbReference type="FunFam" id="3.40.605.10:FF:000006">
    <property type="entry name" value="1-pyrroline-5-carboxylate dehydrogenase"/>
    <property type="match status" value="1"/>
</dbReference>
<evidence type="ECO:0000313" key="11">
    <source>
        <dbReference type="Proteomes" id="UP000678499"/>
    </source>
</evidence>
<dbReference type="SUPFAM" id="SSF53720">
    <property type="entry name" value="ALDH-like"/>
    <property type="match status" value="1"/>
</dbReference>
<dbReference type="InterPro" id="IPR015590">
    <property type="entry name" value="Aldehyde_DH_dom"/>
</dbReference>
<keyword evidence="4 7" id="KW-0520">NAD</keyword>
<dbReference type="PANTHER" id="PTHR42862:SF1">
    <property type="entry name" value="DELTA-1-PYRROLINE-5-CARBOXYLATE DEHYDROGENASE 2, ISOFORM A-RELATED"/>
    <property type="match status" value="1"/>
</dbReference>
<proteinExistence type="inferred from homology"/>
<dbReference type="GO" id="GO:0003842">
    <property type="term" value="F:L-glutamate gamma-semialdehyde dehydrogenase activity"/>
    <property type="evidence" value="ECO:0007669"/>
    <property type="project" value="UniProtKB-UniRule"/>
</dbReference>
<evidence type="ECO:0000259" key="9">
    <source>
        <dbReference type="Pfam" id="PF00171"/>
    </source>
</evidence>
<reference evidence="10" key="1">
    <citation type="submission" date="2020-11" db="EMBL/GenBank/DDBJ databases">
        <authorList>
            <person name="Tran Van P."/>
        </authorList>
    </citation>
    <scope>NUCLEOTIDE SEQUENCE</scope>
</reference>
<dbReference type="EC" id="1.2.1.88" evidence="7"/>
<dbReference type="CDD" id="cd07123">
    <property type="entry name" value="ALDH_F4-17_P5CDH"/>
    <property type="match status" value="1"/>
</dbReference>
<feature type="non-terminal residue" evidence="10">
    <location>
        <position position="1"/>
    </location>
</feature>
<evidence type="ECO:0000256" key="7">
    <source>
        <dbReference type="RuleBase" id="RU366016"/>
    </source>
</evidence>
<dbReference type="Gene3D" id="3.40.605.10">
    <property type="entry name" value="Aldehyde Dehydrogenase, Chain A, domain 1"/>
    <property type="match status" value="1"/>
</dbReference>
<dbReference type="GO" id="GO:0010133">
    <property type="term" value="P:L-proline catabolic process to L-glutamate"/>
    <property type="evidence" value="ECO:0007669"/>
    <property type="project" value="UniProtKB-UniRule"/>
</dbReference>
<keyword evidence="11" id="KW-1185">Reference proteome</keyword>
<comment type="similarity">
    <text evidence="2 7">Belongs to the aldehyde dehydrogenase family.</text>
</comment>
<accession>A0A7R9GF69</accession>
<dbReference type="OrthoDB" id="5322683at2759"/>
<dbReference type="NCBIfam" id="TIGR01236">
    <property type="entry name" value="D1pyr5carbox1"/>
    <property type="match status" value="1"/>
</dbReference>
<keyword evidence="5 7" id="KW-0642">Proline metabolism</keyword>
<sequence>YLKGSKERIELEAALNKYANQVEEIPIVIGGERLKSPEELSVTCPHDHGKKLAKFYRASSAMIQKAIDVSMKARVGWEATPLKDRIDVFLKLADLCANKYRQDLNATTMLGQAKTIVQAEIDAAAELVDFYRFNSFFAKELTKYQPISPNPSETRNTMRYRGLEGFIAGISPFNFTAIGGNLGASPAIMGNVILWKPSETALLSNWVIFKILEEAGLPPGVVNFVPCDGPVFGKTVTTSPHLAAVNFTGSVATWKWLSRAVGENLDKYTNYPRLIGECGGKNYHLIHPSADLNSVAPSTLRSAFEYGGQKCSACSRIYVPQSVWPTLKDKLLALHKEIVIGDPTDPKTFFSAVIDRASFNRIKKYIDYAKSKHEIIAGGKYDDSKGYFIEPTIVVVNDPNDKLMNEEIFGPVLSVYPFPDKMVDKDIFEIVNKVPFGLTGAIFSQDTKYLQKALQELKMSAGNFYINDKSTGSVVGQQPFGGSRISGTNDKAGGPHYMLKWASPQAIKETFVPLPDLHYPYMKE</sequence>
<evidence type="ECO:0000256" key="1">
    <source>
        <dbReference type="ARBA" id="ARBA00004786"/>
    </source>
</evidence>
<feature type="domain" description="Aldehyde dehydrogenase" evidence="9">
    <location>
        <begin position="38"/>
        <end position="504"/>
    </location>
</feature>
<dbReference type="PROSITE" id="PS00070">
    <property type="entry name" value="ALDEHYDE_DEHYDR_CYS"/>
    <property type="match status" value="1"/>
</dbReference>
<comment type="pathway">
    <text evidence="1 7">Amino-acid degradation; L-proline degradation into L-glutamate; L-glutamate from L-proline: step 2/2.</text>
</comment>
<evidence type="ECO:0000313" key="10">
    <source>
        <dbReference type="EMBL" id="CAD7278664.1"/>
    </source>
</evidence>
<keyword evidence="3 7" id="KW-0560">Oxidoreductase</keyword>
<dbReference type="GO" id="GO:0005759">
    <property type="term" value="C:mitochondrial matrix"/>
    <property type="evidence" value="ECO:0007669"/>
    <property type="project" value="TreeGrafter"/>
</dbReference>
<gene>
    <name evidence="10" type="ORF">NMOB1V02_LOCUS6362</name>
</gene>
<evidence type="ECO:0000256" key="8">
    <source>
        <dbReference type="RuleBase" id="RU366030"/>
    </source>
</evidence>
<dbReference type="EMBL" id="OA883347">
    <property type="protein sequence ID" value="CAD7278664.1"/>
    <property type="molecule type" value="Genomic_DNA"/>
</dbReference>